<organism evidence="9 10">
    <name type="scientific">Salinicola acroporae</name>
    <dbReference type="NCBI Taxonomy" id="1541440"/>
    <lineage>
        <taxon>Bacteria</taxon>
        <taxon>Pseudomonadati</taxon>
        <taxon>Pseudomonadota</taxon>
        <taxon>Gammaproteobacteria</taxon>
        <taxon>Oceanospirillales</taxon>
        <taxon>Halomonadaceae</taxon>
        <taxon>Salinicola</taxon>
    </lineage>
</organism>
<comment type="caution">
    <text evidence="9">The sequence shown here is derived from an EMBL/GenBank/DDBJ whole genome shotgun (WGS) entry which is preliminary data.</text>
</comment>
<name>A0ABT6I7E5_9GAMM</name>
<evidence type="ECO:0000313" key="10">
    <source>
        <dbReference type="Proteomes" id="UP001162135"/>
    </source>
</evidence>
<keyword evidence="4 5" id="KW-0274">FAD</keyword>
<feature type="domain" description="Acyl-CoA dehydrogenase/oxidase N-terminal" evidence="8">
    <location>
        <begin position="9"/>
        <end position="118"/>
    </location>
</feature>
<evidence type="ECO:0000256" key="4">
    <source>
        <dbReference type="ARBA" id="ARBA00022827"/>
    </source>
</evidence>
<dbReference type="Pfam" id="PF02771">
    <property type="entry name" value="Acyl-CoA_dh_N"/>
    <property type="match status" value="1"/>
</dbReference>
<dbReference type="Gene3D" id="1.10.540.10">
    <property type="entry name" value="Acyl-CoA dehydrogenase/oxidase, N-terminal domain"/>
    <property type="match status" value="1"/>
</dbReference>
<dbReference type="InterPro" id="IPR036250">
    <property type="entry name" value="AcylCo_DH-like_C"/>
</dbReference>
<dbReference type="SUPFAM" id="SSF56645">
    <property type="entry name" value="Acyl-CoA dehydrogenase NM domain-like"/>
    <property type="match status" value="1"/>
</dbReference>
<proteinExistence type="inferred from homology"/>
<dbReference type="RefSeq" id="WP_110714412.1">
    <property type="nucleotide sequence ID" value="NZ_PGFS01000001.1"/>
</dbReference>
<dbReference type="PIRSF" id="PIRSF016578">
    <property type="entry name" value="HsaA"/>
    <property type="match status" value="1"/>
</dbReference>
<protein>
    <submittedName>
        <fullName evidence="9">Acyl-CoA dehydrogenase</fullName>
    </submittedName>
</protein>
<dbReference type="InterPro" id="IPR046373">
    <property type="entry name" value="Acyl-CoA_Oxase/DH_mid-dom_sf"/>
</dbReference>
<dbReference type="PANTHER" id="PTHR43884">
    <property type="entry name" value="ACYL-COA DEHYDROGENASE"/>
    <property type="match status" value="1"/>
</dbReference>
<dbReference type="EMBL" id="PGFS01000001">
    <property type="protein sequence ID" value="MDH4573637.1"/>
    <property type="molecule type" value="Genomic_DNA"/>
</dbReference>
<feature type="domain" description="Acyl-CoA dehydrogenase/oxidase C-terminal" evidence="6">
    <location>
        <begin position="234"/>
        <end position="368"/>
    </location>
</feature>
<dbReference type="Pfam" id="PF00441">
    <property type="entry name" value="Acyl-CoA_dh_1"/>
    <property type="match status" value="1"/>
</dbReference>
<dbReference type="InterPro" id="IPR006089">
    <property type="entry name" value="Acyl-CoA_DH_CS"/>
</dbReference>
<dbReference type="SUPFAM" id="SSF47203">
    <property type="entry name" value="Acyl-CoA dehydrogenase C-terminal domain-like"/>
    <property type="match status" value="1"/>
</dbReference>
<dbReference type="InterPro" id="IPR009075">
    <property type="entry name" value="AcylCo_DH/oxidase_C"/>
</dbReference>
<evidence type="ECO:0000256" key="3">
    <source>
        <dbReference type="ARBA" id="ARBA00022630"/>
    </source>
</evidence>
<evidence type="ECO:0000259" key="7">
    <source>
        <dbReference type="Pfam" id="PF02770"/>
    </source>
</evidence>
<dbReference type="InterPro" id="IPR006091">
    <property type="entry name" value="Acyl-CoA_Oxase/DH_mid-dom"/>
</dbReference>
<dbReference type="Gene3D" id="2.40.110.10">
    <property type="entry name" value="Butyryl-CoA Dehydrogenase, subunit A, domain 2"/>
    <property type="match status" value="1"/>
</dbReference>
<keyword evidence="5" id="KW-0560">Oxidoreductase</keyword>
<dbReference type="InterPro" id="IPR013786">
    <property type="entry name" value="AcylCoA_DH/ox_N"/>
</dbReference>
<dbReference type="Proteomes" id="UP001162135">
    <property type="component" value="Unassembled WGS sequence"/>
</dbReference>
<sequence>MSLNPIDHEALEAIRDGVRSLCQQYDGEYWRDIDKAQGFPEQFVTELTEAGWLGAMIPEAFGGSGLGLAEASVILEEVNRCGGNAGFVHGQMYNMATLLKHGSEAQKAATLPKLASGELRLQSMGVTEPTTGTDTTKIKTTAVKRGDKYVINGQKVWISRIQHSDLMILLARTTPLAEVKRKSEGMSIFLVDLHQAIGNGMTVQPIDNMVGHETNELFFDNLELPADSLIGEEGKGFRYILDGLNAERTLIAAECIGDGRWFIDKASRYANERIVFDRPIGQNQGVQFPIAEAHIEVEAADLMRWRACQEFDAGLPAGASANMAKYLAAKASWEAANVCLQTHGGFGFATEYDVERKFRETRLYQVAPISTNLILSYVAEHLLDLPRSF</sequence>
<dbReference type="Pfam" id="PF02770">
    <property type="entry name" value="Acyl-CoA_dh_M"/>
    <property type="match status" value="1"/>
</dbReference>
<comment type="similarity">
    <text evidence="2 5">Belongs to the acyl-CoA dehydrogenase family.</text>
</comment>
<accession>A0ABT6I7E5</accession>
<evidence type="ECO:0000259" key="6">
    <source>
        <dbReference type="Pfam" id="PF00441"/>
    </source>
</evidence>
<comment type="cofactor">
    <cofactor evidence="1 5">
        <name>FAD</name>
        <dbReference type="ChEBI" id="CHEBI:57692"/>
    </cofactor>
</comment>
<reference evidence="9" key="1">
    <citation type="journal article" date="2015" name="Antonie Van Leeuwenhoek">
        <title>Comparative 16S rRNA signatures and multilocus sequence analysis for the genus Salinicola and description of Salinicola acroporae sp. nov., isolated from coral Acropora digitifera.</title>
        <authorList>
            <person name="Lepcha R.T."/>
            <person name="Poddar A."/>
            <person name="Schumann P."/>
            <person name="Das S.K."/>
        </authorList>
    </citation>
    <scope>NUCLEOTIDE SEQUENCE</scope>
    <source>
        <strain evidence="9">S4-41</strain>
    </source>
</reference>
<dbReference type="Gene3D" id="1.20.140.10">
    <property type="entry name" value="Butyryl-CoA Dehydrogenase, subunit A, domain 3"/>
    <property type="match status" value="1"/>
</dbReference>
<keyword evidence="10" id="KW-1185">Reference proteome</keyword>
<dbReference type="PANTHER" id="PTHR43884:SF12">
    <property type="entry name" value="ISOVALERYL-COA DEHYDROGENASE, MITOCHONDRIAL-RELATED"/>
    <property type="match status" value="1"/>
</dbReference>
<evidence type="ECO:0000256" key="1">
    <source>
        <dbReference type="ARBA" id="ARBA00001974"/>
    </source>
</evidence>
<feature type="domain" description="Acyl-CoA oxidase/dehydrogenase middle" evidence="7">
    <location>
        <begin position="123"/>
        <end position="221"/>
    </location>
</feature>
<keyword evidence="3 5" id="KW-0285">Flavoprotein</keyword>
<gene>
    <name evidence="9" type="ORF">CUR86_15160</name>
</gene>
<reference evidence="9" key="2">
    <citation type="submission" date="2017-11" db="EMBL/GenBank/DDBJ databases">
        <authorList>
            <person name="Das S.K."/>
        </authorList>
    </citation>
    <scope>NUCLEOTIDE SEQUENCE</scope>
    <source>
        <strain evidence="9">S4-41</strain>
    </source>
</reference>
<dbReference type="InterPro" id="IPR037069">
    <property type="entry name" value="AcylCoA_DH/ox_N_sf"/>
</dbReference>
<evidence type="ECO:0000313" key="9">
    <source>
        <dbReference type="EMBL" id="MDH4573637.1"/>
    </source>
</evidence>
<dbReference type="InterPro" id="IPR009100">
    <property type="entry name" value="AcylCoA_DH/oxidase_NM_dom_sf"/>
</dbReference>
<dbReference type="PROSITE" id="PS00073">
    <property type="entry name" value="ACYL_COA_DH_2"/>
    <property type="match status" value="1"/>
</dbReference>
<evidence type="ECO:0000259" key="8">
    <source>
        <dbReference type="Pfam" id="PF02771"/>
    </source>
</evidence>
<evidence type="ECO:0000256" key="2">
    <source>
        <dbReference type="ARBA" id="ARBA00009347"/>
    </source>
</evidence>
<evidence type="ECO:0000256" key="5">
    <source>
        <dbReference type="RuleBase" id="RU362125"/>
    </source>
</evidence>